<feature type="non-terminal residue" evidence="1">
    <location>
        <position position="65"/>
    </location>
</feature>
<dbReference type="AlphaFoldDB" id="A0ABC8KHZ8"/>
<comment type="caution">
    <text evidence="1">The sequence shown here is derived from an EMBL/GenBank/DDBJ whole genome shotgun (WGS) entry which is preliminary data.</text>
</comment>
<evidence type="ECO:0000313" key="1">
    <source>
        <dbReference type="EMBL" id="CAH8355201.1"/>
    </source>
</evidence>
<name>A0ABC8KHZ8_ERUVS</name>
<keyword evidence="2" id="KW-1185">Reference proteome</keyword>
<feature type="non-terminal residue" evidence="1">
    <location>
        <position position="1"/>
    </location>
</feature>
<organism evidence="1 2">
    <name type="scientific">Eruca vesicaria subsp. sativa</name>
    <name type="common">Garden rocket</name>
    <name type="synonym">Eruca sativa</name>
    <dbReference type="NCBI Taxonomy" id="29727"/>
    <lineage>
        <taxon>Eukaryota</taxon>
        <taxon>Viridiplantae</taxon>
        <taxon>Streptophyta</taxon>
        <taxon>Embryophyta</taxon>
        <taxon>Tracheophyta</taxon>
        <taxon>Spermatophyta</taxon>
        <taxon>Magnoliopsida</taxon>
        <taxon>eudicotyledons</taxon>
        <taxon>Gunneridae</taxon>
        <taxon>Pentapetalae</taxon>
        <taxon>rosids</taxon>
        <taxon>malvids</taxon>
        <taxon>Brassicales</taxon>
        <taxon>Brassicaceae</taxon>
        <taxon>Brassiceae</taxon>
        <taxon>Eruca</taxon>
    </lineage>
</organism>
<dbReference type="Proteomes" id="UP001642260">
    <property type="component" value="Unassembled WGS sequence"/>
</dbReference>
<proteinExistence type="predicted"/>
<gene>
    <name evidence="1" type="ORF">ERUC_LOCUS20956</name>
</gene>
<protein>
    <submittedName>
        <fullName evidence="1">Uncharacterized protein</fullName>
    </submittedName>
</protein>
<evidence type="ECO:0000313" key="2">
    <source>
        <dbReference type="Proteomes" id="UP001642260"/>
    </source>
</evidence>
<accession>A0ABC8KHZ8</accession>
<sequence>SPVSPYSQTTATIPLAASLSVSRTTFNRRSLPPPPSRLTTCKPCGKEMKTTIQCFQGSEILMKYQ</sequence>
<reference evidence="1 2" key="1">
    <citation type="submission" date="2022-03" db="EMBL/GenBank/DDBJ databases">
        <authorList>
            <person name="Macdonald S."/>
            <person name="Ahmed S."/>
            <person name="Newling K."/>
        </authorList>
    </citation>
    <scope>NUCLEOTIDE SEQUENCE [LARGE SCALE GENOMIC DNA]</scope>
</reference>
<dbReference type="EMBL" id="CAKOAT010204932">
    <property type="protein sequence ID" value="CAH8355201.1"/>
    <property type="molecule type" value="Genomic_DNA"/>
</dbReference>